<accession>A0ABM9I6X7</accession>
<evidence type="ECO:0000313" key="2">
    <source>
        <dbReference type="EMBL" id="CAI8929472.1"/>
    </source>
</evidence>
<dbReference type="RefSeq" id="WP_026609485.1">
    <property type="nucleotide sequence ID" value="NZ_OX458333.1"/>
</dbReference>
<dbReference type="EMBL" id="OX458333">
    <property type="protein sequence ID" value="CAI8929472.1"/>
    <property type="molecule type" value="Genomic_DNA"/>
</dbReference>
<keyword evidence="1" id="KW-0732">Signal</keyword>
<dbReference type="Proteomes" id="UP001162030">
    <property type="component" value="Chromosome"/>
</dbReference>
<sequence length="102" mass="10195">MKSLIAGIVLSTLAFSAGAEEFSTLDGIPADAMSVAEMQSVEGKGLVGDLLGGILPNINLGLEDTLALALVTKDLNVLGLVSLGELSVGLSNSLGLVVGITN</sequence>
<reference evidence="2 3" key="1">
    <citation type="submission" date="2023-03" db="EMBL/GenBank/DDBJ databases">
        <authorList>
            <person name="Pearce D."/>
        </authorList>
    </citation>
    <scope>NUCLEOTIDE SEQUENCE [LARGE SCALE GENOMIC DNA]</scope>
    <source>
        <strain evidence="2">Msz</strain>
    </source>
</reference>
<name>A0ABM9I6X7_9GAMM</name>
<protein>
    <recommendedName>
        <fullName evidence="4">Secreted protein</fullName>
    </recommendedName>
</protein>
<feature type="chain" id="PRO_5046886434" description="Secreted protein" evidence="1">
    <location>
        <begin position="20"/>
        <end position="102"/>
    </location>
</feature>
<feature type="signal peptide" evidence="1">
    <location>
        <begin position="1"/>
        <end position="19"/>
    </location>
</feature>
<gene>
    <name evidence="2" type="ORF">MSZNOR_4007</name>
</gene>
<evidence type="ECO:0000256" key="1">
    <source>
        <dbReference type="SAM" id="SignalP"/>
    </source>
</evidence>
<evidence type="ECO:0000313" key="3">
    <source>
        <dbReference type="Proteomes" id="UP001162030"/>
    </source>
</evidence>
<keyword evidence="3" id="KW-1185">Reference proteome</keyword>
<organism evidence="2 3">
    <name type="scientific">Methylocaldum szegediense</name>
    <dbReference type="NCBI Taxonomy" id="73780"/>
    <lineage>
        <taxon>Bacteria</taxon>
        <taxon>Pseudomonadati</taxon>
        <taxon>Pseudomonadota</taxon>
        <taxon>Gammaproteobacteria</taxon>
        <taxon>Methylococcales</taxon>
        <taxon>Methylococcaceae</taxon>
        <taxon>Methylocaldum</taxon>
    </lineage>
</organism>
<evidence type="ECO:0008006" key="4">
    <source>
        <dbReference type="Google" id="ProtNLM"/>
    </source>
</evidence>
<proteinExistence type="predicted"/>